<proteinExistence type="predicted"/>
<evidence type="ECO:0000256" key="2">
    <source>
        <dbReference type="SAM" id="SignalP"/>
    </source>
</evidence>
<dbReference type="VEuPathDB" id="TriTrypDB:Tb1125.9.440"/>
<dbReference type="VEuPathDB" id="TriTrypDB:Tb427_000669400"/>
<sequence>MWTIRASLLVVATTATVAQLFEPPKKISNPCDSTKQLLYLKNQLLAKATTNGAQIQTALLKVAQLQAAAAAATGDEALMYAALAAGTGAKVSQAIEQSTDGVRRLASAAAASAQELAGVQTLLTDVAALSIKPMAAKQLPVSGPANGKHYIRFASTGATYATCEPQESTPDNRQPDQNPDPANNVLDIFFLKGRGEAGPDATTALLCFHNTNTAACTAASANQNTYGKLTTGNPLDLTKAQAKTPISGTQKFTITGGGTSNLLPPQKYVEAHLATLAEGISAYAEMSFMADNLETPEMAVATEARLALLKALDPTEDVSKLSDKATEIDGQITKLYGKNGCEVKTRVWEKFKAIQIPKEATLDNKPTTLNKLDDLNKLWFAASFHKAKPIQETVARAHQKETEKTKTADSTGKPEEKKDGDNKTTAAECKATEEGKCDKTKCDWNAEKKQCKVKEGTAVISAVIKAPLLLALLFL</sequence>
<feature type="compositionally biased region" description="Basic and acidic residues" evidence="1">
    <location>
        <begin position="398"/>
        <end position="422"/>
    </location>
</feature>
<feature type="region of interest" description="Disordered" evidence="1">
    <location>
        <begin position="395"/>
        <end position="426"/>
    </location>
</feature>
<organism evidence="3">
    <name type="scientific">Trypanosoma brucei</name>
    <dbReference type="NCBI Taxonomy" id="5691"/>
    <lineage>
        <taxon>Eukaryota</taxon>
        <taxon>Discoba</taxon>
        <taxon>Euglenozoa</taxon>
        <taxon>Kinetoplastea</taxon>
        <taxon>Metakinetoplastina</taxon>
        <taxon>Trypanosomatida</taxon>
        <taxon>Trypanosomatidae</taxon>
        <taxon>Trypanosoma</taxon>
    </lineage>
</organism>
<feature type="region of interest" description="Disordered" evidence="1">
    <location>
        <begin position="162"/>
        <end position="182"/>
    </location>
</feature>
<name>A0A1J0RB11_9TRYP</name>
<dbReference type="AlphaFoldDB" id="A0A1J0RB11"/>
<feature type="chain" id="PRO_5012927087" evidence="2">
    <location>
        <begin position="19"/>
        <end position="475"/>
    </location>
</feature>
<dbReference type="EMBL" id="KX700950">
    <property type="protein sequence ID" value="APD74906.1"/>
    <property type="molecule type" value="Genomic_DNA"/>
</dbReference>
<dbReference type="VEuPathDB" id="TriTrypDB:Tb927.9.440"/>
<dbReference type="SUPFAM" id="SSF58087">
    <property type="entry name" value="Variant surface glycoprotein (N-terminal domain)"/>
    <property type="match status" value="1"/>
</dbReference>
<accession>A0A1J0RB11</accession>
<evidence type="ECO:0000313" key="3">
    <source>
        <dbReference type="EMBL" id="APD74906.1"/>
    </source>
</evidence>
<dbReference type="VEuPathDB" id="TriTrypDB:Tbg972.8.20"/>
<protein>
    <submittedName>
        <fullName evidence="3">Variant surface glycoprotein 1125.4688</fullName>
    </submittedName>
</protein>
<feature type="signal peptide" evidence="2">
    <location>
        <begin position="1"/>
        <end position="18"/>
    </location>
</feature>
<reference evidence="3" key="1">
    <citation type="submission" date="2016-08" db="EMBL/GenBank/DDBJ databases">
        <title>VSG repertoire of Trypanosoma brucei EATRO 1125.</title>
        <authorList>
            <person name="Cross G.A."/>
        </authorList>
    </citation>
    <scope>NUCLEOTIDE SEQUENCE</scope>
    <source>
        <strain evidence="3">EATRO 1125</strain>
    </source>
</reference>
<evidence type="ECO:0000256" key="1">
    <source>
        <dbReference type="SAM" id="MobiDB-lite"/>
    </source>
</evidence>
<dbReference type="Gene3D" id="1.10.470.10">
    <property type="entry name" value="Variant Surface Glycoprotein, subunit A, domain 2"/>
    <property type="match status" value="1"/>
</dbReference>
<keyword evidence="2" id="KW-0732">Signal</keyword>
<feature type="compositionally biased region" description="Low complexity" evidence="1">
    <location>
        <begin position="171"/>
        <end position="182"/>
    </location>
</feature>